<feature type="region of interest" description="Disordered" evidence="2">
    <location>
        <begin position="604"/>
        <end position="700"/>
    </location>
</feature>
<dbReference type="SUPFAM" id="SSF88723">
    <property type="entry name" value="PIN domain-like"/>
    <property type="match status" value="1"/>
</dbReference>
<reference evidence="3 4" key="1">
    <citation type="journal article" date="2019" name="PLoS Biol.">
        <title>Sex chromosomes control vertical transmission of feminizing Wolbachia symbionts in an isopod.</title>
        <authorList>
            <person name="Becking T."/>
            <person name="Chebbi M.A."/>
            <person name="Giraud I."/>
            <person name="Moumen B."/>
            <person name="Laverre T."/>
            <person name="Caubet Y."/>
            <person name="Peccoud J."/>
            <person name="Gilbert C."/>
            <person name="Cordaux R."/>
        </authorList>
    </citation>
    <scope>NUCLEOTIDE SEQUENCE [LARGE SCALE GENOMIC DNA]</scope>
    <source>
        <strain evidence="3">ANa2</strain>
        <tissue evidence="3">Whole body excluding digestive tract and cuticle</tissue>
    </source>
</reference>
<feature type="compositionally biased region" description="Polar residues" evidence="2">
    <location>
        <begin position="624"/>
        <end position="634"/>
    </location>
</feature>
<feature type="compositionally biased region" description="Polar residues" evidence="2">
    <location>
        <begin position="645"/>
        <end position="664"/>
    </location>
</feature>
<dbReference type="GO" id="GO:0005634">
    <property type="term" value="C:nucleus"/>
    <property type="evidence" value="ECO:0007669"/>
    <property type="project" value="TreeGrafter"/>
</dbReference>
<protein>
    <submittedName>
        <fullName evidence="3">Constitutive coactivator of peroxisome proliferator-activated receptor gamma</fullName>
    </submittedName>
</protein>
<comment type="caution">
    <text evidence="3">The sequence shown here is derived from an EMBL/GenBank/DDBJ whole genome shotgun (WGS) entry which is preliminary data.</text>
</comment>
<proteinExistence type="inferred from homology"/>
<comment type="similarity">
    <text evidence="1">Belongs to the constitutive coactivator of PPAR-gamma family.</text>
</comment>
<feature type="compositionally biased region" description="Basic residues" evidence="2">
    <location>
        <begin position="684"/>
        <end position="700"/>
    </location>
</feature>
<dbReference type="PANTHER" id="PTHR15976:SF17">
    <property type="entry name" value="CONSTITUTIVE COACTIVATOR OF PEROXISOME PROLIFERATOR-ACTIVATED RECEPTOR GAMMA"/>
    <property type="match status" value="1"/>
</dbReference>
<dbReference type="InterPro" id="IPR029060">
    <property type="entry name" value="PIN-like_dom_sf"/>
</dbReference>
<dbReference type="PANTHER" id="PTHR15976">
    <property type="entry name" value="CONSTITUTIVE COACTIVATOR OF PEROXISOME PROLIFERATOR-ACTIVATED RECEPTOR GAMMA"/>
    <property type="match status" value="1"/>
</dbReference>
<keyword evidence="3" id="KW-0675">Receptor</keyword>
<evidence type="ECO:0000313" key="3">
    <source>
        <dbReference type="EMBL" id="KAB7499371.1"/>
    </source>
</evidence>
<gene>
    <name evidence="3" type="ORF">Anas_07181</name>
</gene>
<keyword evidence="4" id="KW-1185">Reference proteome</keyword>
<evidence type="ECO:0000256" key="1">
    <source>
        <dbReference type="ARBA" id="ARBA00009495"/>
    </source>
</evidence>
<dbReference type="AlphaFoldDB" id="A0A5N5SYU1"/>
<name>A0A5N5SYU1_9CRUS</name>
<dbReference type="InterPro" id="IPR026784">
    <property type="entry name" value="Coact_PPARg"/>
</dbReference>
<dbReference type="EMBL" id="SEYY01018420">
    <property type="protein sequence ID" value="KAB7499371.1"/>
    <property type="molecule type" value="Genomic_DNA"/>
</dbReference>
<accession>A0A5N5SYU1</accession>
<organism evidence="3 4">
    <name type="scientific">Armadillidium nasatum</name>
    <dbReference type="NCBI Taxonomy" id="96803"/>
    <lineage>
        <taxon>Eukaryota</taxon>
        <taxon>Metazoa</taxon>
        <taxon>Ecdysozoa</taxon>
        <taxon>Arthropoda</taxon>
        <taxon>Crustacea</taxon>
        <taxon>Multicrustacea</taxon>
        <taxon>Malacostraca</taxon>
        <taxon>Eumalacostraca</taxon>
        <taxon>Peracarida</taxon>
        <taxon>Isopoda</taxon>
        <taxon>Oniscidea</taxon>
        <taxon>Crinocheta</taxon>
        <taxon>Armadillidiidae</taxon>
        <taxon>Armadillidium</taxon>
    </lineage>
</organism>
<evidence type="ECO:0000256" key="2">
    <source>
        <dbReference type="SAM" id="MobiDB-lite"/>
    </source>
</evidence>
<dbReference type="Gene3D" id="3.40.50.1010">
    <property type="entry name" value="5'-nuclease"/>
    <property type="match status" value="1"/>
</dbReference>
<evidence type="ECO:0000313" key="4">
    <source>
        <dbReference type="Proteomes" id="UP000326759"/>
    </source>
</evidence>
<sequence length="700" mass="79435">MGVRGLQSYLESHCASACYSVNLGKLAEEYQRKTGRVPLVVIDGMSCLRKLYGKLIWICGGQWLGYIEHMDNFVKKMRANNINMVFFFDGNTPERKRETWVHRRLENLKDVAAYFTMIKNNKELEHGKHFFLPTGLAAFTPLILKDLLHCEVYTCLDECDKEVAEYAKRHGSMGILGQDSDYTIYNTAPYYFSINHLNLETLDTLAYDRASLSRVLGITVDQLPVLSCLIGNDMIPQELLTLFHKQFLKGSDHGHGHRHHSRPPAEILIPKVASFISNQPPVDQLLNQLPQLAKAVFREESMANALGDGIKMYLLDLTGEEKYHPIDPEVYKEADIVEKVRMRHTNSELGRHLYTILRGEPYESSTTLEDYATNLQSNSLIYRPLRAKVYRILQQSAQVEMLHVQEWCMYSGNTLKAPDLVEPEDIPEGTPSLEELWEGSKEFKWRTFCNCIHPELCDTRINTFPDDLRFPICLLFYLQCSQPRPVFKEWEIGAMVAGFLSPIRKDLNQIRAINLPRIDSRAVHLATVFVKGLVNLYILLAACDFPLDRRNCVPWKFWDGKVFQHMYLRGKSGARVEDLVDKREDLYKLYIDIKSFLATHTPQVVKAKSAEPPSSDSPRKRPASPSTSEVTATPPQSPAHPPNTLAISKNTPKSPMISPNSPRSPSAAGAKSAKNLHTNQNKTPTKHPAAKSPKTPKKSS</sequence>
<dbReference type="Proteomes" id="UP000326759">
    <property type="component" value="Unassembled WGS sequence"/>
</dbReference>
<dbReference type="OrthoDB" id="6354174at2759"/>